<proteinExistence type="predicted"/>
<dbReference type="KEGG" id="mlr:MELLADRAFT_70140"/>
<feature type="compositionally biased region" description="Polar residues" evidence="3">
    <location>
        <begin position="139"/>
        <end position="162"/>
    </location>
</feature>
<dbReference type="InterPro" id="IPR001611">
    <property type="entry name" value="Leu-rich_rpt"/>
</dbReference>
<feature type="compositionally biased region" description="Polar residues" evidence="3">
    <location>
        <begin position="72"/>
        <end position="82"/>
    </location>
</feature>
<feature type="region of interest" description="Disordered" evidence="3">
    <location>
        <begin position="485"/>
        <end position="506"/>
    </location>
</feature>
<feature type="compositionally biased region" description="Polar residues" evidence="3">
    <location>
        <begin position="488"/>
        <end position="500"/>
    </location>
</feature>
<dbReference type="Pfam" id="PF00560">
    <property type="entry name" value="LRR_1"/>
    <property type="match status" value="2"/>
</dbReference>
<dbReference type="SMART" id="SM00365">
    <property type="entry name" value="LRR_SD22"/>
    <property type="match status" value="4"/>
</dbReference>
<dbReference type="SMART" id="SM00369">
    <property type="entry name" value="LRR_TYP"/>
    <property type="match status" value="4"/>
</dbReference>
<organism evidence="5">
    <name type="scientific">Melampsora larici-populina (strain 98AG31 / pathotype 3-4-7)</name>
    <name type="common">Poplar leaf rust fungus</name>
    <dbReference type="NCBI Taxonomy" id="747676"/>
    <lineage>
        <taxon>Eukaryota</taxon>
        <taxon>Fungi</taxon>
        <taxon>Dikarya</taxon>
        <taxon>Basidiomycota</taxon>
        <taxon>Pucciniomycotina</taxon>
        <taxon>Pucciniomycetes</taxon>
        <taxon>Pucciniales</taxon>
        <taxon>Melampsoraceae</taxon>
        <taxon>Melampsora</taxon>
    </lineage>
</organism>
<feature type="region of interest" description="Disordered" evidence="3">
    <location>
        <begin position="123"/>
        <end position="217"/>
    </location>
</feature>
<evidence type="ECO:0000313" key="5">
    <source>
        <dbReference type="Proteomes" id="UP000001072"/>
    </source>
</evidence>
<feature type="compositionally biased region" description="Acidic residues" evidence="3">
    <location>
        <begin position="1"/>
        <end position="12"/>
    </location>
</feature>
<dbReference type="GeneID" id="18931434"/>
<dbReference type="GO" id="GO:0005737">
    <property type="term" value="C:cytoplasm"/>
    <property type="evidence" value="ECO:0007669"/>
    <property type="project" value="TreeGrafter"/>
</dbReference>
<dbReference type="Proteomes" id="UP000001072">
    <property type="component" value="Unassembled WGS sequence"/>
</dbReference>
<feature type="region of interest" description="Disordered" evidence="3">
    <location>
        <begin position="719"/>
        <end position="739"/>
    </location>
</feature>
<evidence type="ECO:0000256" key="1">
    <source>
        <dbReference type="ARBA" id="ARBA00022614"/>
    </source>
</evidence>
<sequence>MEVEMVIEEASIEDATKADPMSNGHEGKDVGQELRMMDQMDSASHSIQPQTPNQGQDFTHKPSQEVEDTPTKPKQTPINQIKSRLPIPTSRSNSKPKPTPSPSSISFPSYTLKNNHIKTTPLNLITQPSSFPKSPRSPAPTSKTPLTSRTPNLSIRSNVSNLTRSPRSPVPPRTPNLSNKSTTSNLSKTCLTPTKLASSSSSSSRTTPSNHQLKRPKSIHNMVNETHRFTHGQIPDDLPTPVRSTTSMTNRSASKATPSKPTQSIREMLAEARKQKQKSPSKDHLSPQWGFQSIHKLIQKAHRTGRLNLGSRMMNEIPMRVYKDLIPSHSIFHPSNLTPTKLKLQAKKKEDDDEKDEKDELEEEEEKDELEEAEEEEVKWYEKVDLTYLNVALNEISELDYELGGFDCLEHLDVHHNQLSSLPSSFGLLINLVQLNLSSNKFEEFPLPLLSLVNLKELNLSNNLLKTLWKPNWDSLLKKTLSKIGKPSKSNEMKNSTNQEDPSRRISEVSLMNEEVEFFDFFPSSPSKRKKRKEKEEEEEGFHESSNPFPLLEKLYLSSNRFNSNSIFGEKAIKLPDSLIELDLSKNPLKEPIEVPKNWTELKKLKLSGCGFNDCVFRFEVDSEYDQLSDIEDQEGNGTQKGLLFENLEELDLSNNGIDSLGPLEGFFKQYCYQKRLQYVGLPNGIENLQGGSEEVLKVLVHENFLRNESRRRKAMKSAVASAPAAPLTTDTTTKTTSTGAKKEFDTIVEAVENLSLDTAQSTKPSEPTKRVTPSRYDQIKAMIENGYHSETLTLDLHAQHIQDSDIREDMIETIEKNLVQTLNLSQNLLNRIPLEWISLSSRITSLNVSRNRLSHQDLEVVKDSLNGLMELNLSGNCFEVGKELFEWISKGCKNLKKLDLSYNVLKDEEGIEKLWFLEEIDLRGNLIEELIGLVKIGNRLKELKDQEEEDDDEKEECDDELDEFVRDYKWKCIDLRDNHIVKLEPSLGFLSIDDLFVSGNRFRVPLRKVYEGSDGSKNLLKWLRSRYV</sequence>
<reference evidence="5" key="1">
    <citation type="journal article" date="2011" name="Proc. Natl. Acad. Sci. U.S.A.">
        <title>Obligate biotrophy features unraveled by the genomic analysis of rust fungi.</title>
        <authorList>
            <person name="Duplessis S."/>
            <person name="Cuomo C.A."/>
            <person name="Lin Y.-C."/>
            <person name="Aerts A."/>
            <person name="Tisserant E."/>
            <person name="Veneault-Fourrey C."/>
            <person name="Joly D.L."/>
            <person name="Hacquard S."/>
            <person name="Amselem J."/>
            <person name="Cantarel B.L."/>
            <person name="Chiu R."/>
            <person name="Coutinho P.M."/>
            <person name="Feau N."/>
            <person name="Field M."/>
            <person name="Frey P."/>
            <person name="Gelhaye E."/>
            <person name="Goldberg J."/>
            <person name="Grabherr M.G."/>
            <person name="Kodira C.D."/>
            <person name="Kohler A."/>
            <person name="Kuees U."/>
            <person name="Lindquist E.A."/>
            <person name="Lucas S.M."/>
            <person name="Mago R."/>
            <person name="Mauceli E."/>
            <person name="Morin E."/>
            <person name="Murat C."/>
            <person name="Pangilinan J.L."/>
            <person name="Park R."/>
            <person name="Pearson M."/>
            <person name="Quesneville H."/>
            <person name="Rouhier N."/>
            <person name="Sakthikumar S."/>
            <person name="Salamov A.A."/>
            <person name="Schmutz J."/>
            <person name="Selles B."/>
            <person name="Shapiro H."/>
            <person name="Tanguay P."/>
            <person name="Tuskan G.A."/>
            <person name="Henrissat B."/>
            <person name="Van de Peer Y."/>
            <person name="Rouze P."/>
            <person name="Ellis J.G."/>
            <person name="Dodds P.N."/>
            <person name="Schein J.E."/>
            <person name="Zhong S."/>
            <person name="Hamelin R.C."/>
            <person name="Grigoriev I.V."/>
            <person name="Szabo L.J."/>
            <person name="Martin F."/>
        </authorList>
    </citation>
    <scope>NUCLEOTIDE SEQUENCE [LARGE SCALE GENOMIC DNA]</scope>
    <source>
        <strain evidence="5">98AG31 / pathotype 3-4-7</strain>
    </source>
</reference>
<feature type="compositionally biased region" description="Polar residues" evidence="3">
    <location>
        <begin position="123"/>
        <end position="132"/>
    </location>
</feature>
<feature type="compositionally biased region" description="Low complexity" evidence="3">
    <location>
        <begin position="88"/>
        <end position="109"/>
    </location>
</feature>
<dbReference type="EMBL" id="GL883290">
    <property type="protein sequence ID" value="EGF97201.1"/>
    <property type="molecule type" value="Genomic_DNA"/>
</dbReference>
<gene>
    <name evidence="4" type="ORF">MELLADRAFT_70140</name>
</gene>
<keyword evidence="2" id="KW-0677">Repeat</keyword>
<dbReference type="PANTHER" id="PTHR48051:SF54">
    <property type="entry name" value="LEUCINE-RICH REPEAT-CONTAINING PROTEIN"/>
    <property type="match status" value="1"/>
</dbReference>
<dbReference type="PANTHER" id="PTHR48051">
    <property type="match status" value="1"/>
</dbReference>
<dbReference type="InterPro" id="IPR003591">
    <property type="entry name" value="Leu-rich_rpt_typical-subtyp"/>
</dbReference>
<evidence type="ECO:0000256" key="3">
    <source>
        <dbReference type="SAM" id="MobiDB-lite"/>
    </source>
</evidence>
<dbReference type="HOGENOM" id="CLU_294579_0_0_1"/>
<dbReference type="InParanoid" id="F4SDS5"/>
<protein>
    <submittedName>
        <fullName evidence="4">Uncharacterized protein</fullName>
    </submittedName>
</protein>
<name>F4SDS5_MELLP</name>
<dbReference type="VEuPathDB" id="FungiDB:MELLADRAFT_70140"/>
<feature type="region of interest" description="Disordered" evidence="3">
    <location>
        <begin position="342"/>
        <end position="374"/>
    </location>
</feature>
<feature type="compositionally biased region" description="Acidic residues" evidence="3">
    <location>
        <begin position="351"/>
        <end position="374"/>
    </location>
</feature>
<feature type="compositionally biased region" description="Polar residues" evidence="3">
    <location>
        <begin position="242"/>
        <end position="263"/>
    </location>
</feature>
<dbReference type="RefSeq" id="XP_007419529.1">
    <property type="nucleotide sequence ID" value="XM_007419467.1"/>
</dbReference>
<dbReference type="eggNOG" id="KOG0619">
    <property type="taxonomic scope" value="Eukaryota"/>
</dbReference>
<dbReference type="SUPFAM" id="SSF52047">
    <property type="entry name" value="RNI-like"/>
    <property type="match status" value="1"/>
</dbReference>
<dbReference type="Gene3D" id="3.80.10.10">
    <property type="entry name" value="Ribonuclease Inhibitor"/>
    <property type="match status" value="3"/>
</dbReference>
<keyword evidence="5" id="KW-1185">Reference proteome</keyword>
<feature type="compositionally biased region" description="Low complexity" evidence="3">
    <location>
        <begin position="175"/>
        <end position="204"/>
    </location>
</feature>
<dbReference type="PROSITE" id="PS51450">
    <property type="entry name" value="LRR"/>
    <property type="match status" value="4"/>
</dbReference>
<evidence type="ECO:0000313" key="4">
    <source>
        <dbReference type="EMBL" id="EGF97201.1"/>
    </source>
</evidence>
<keyword evidence="1" id="KW-0433">Leucine-rich repeat</keyword>
<feature type="region of interest" description="Disordered" evidence="3">
    <location>
        <begin position="1"/>
        <end position="111"/>
    </location>
</feature>
<feature type="compositionally biased region" description="Polar residues" evidence="3">
    <location>
        <begin position="41"/>
        <end position="57"/>
    </location>
</feature>
<feature type="region of interest" description="Disordered" evidence="3">
    <location>
        <begin position="525"/>
        <end position="546"/>
    </location>
</feature>
<dbReference type="STRING" id="747676.F4SDS5"/>
<evidence type="ECO:0000256" key="2">
    <source>
        <dbReference type="ARBA" id="ARBA00022737"/>
    </source>
</evidence>
<feature type="region of interest" description="Disordered" evidence="3">
    <location>
        <begin position="229"/>
        <end position="263"/>
    </location>
</feature>
<dbReference type="InterPro" id="IPR050216">
    <property type="entry name" value="LRR_domain-containing"/>
</dbReference>
<accession>F4SDS5</accession>
<dbReference type="OrthoDB" id="1517790at2759"/>
<dbReference type="AlphaFoldDB" id="F4SDS5"/>
<feature type="compositionally biased region" description="Basic and acidic residues" evidence="3">
    <location>
        <begin position="25"/>
        <end position="38"/>
    </location>
</feature>
<dbReference type="InterPro" id="IPR032675">
    <property type="entry name" value="LRR_dom_sf"/>
</dbReference>